<comment type="caution">
    <text evidence="6">The sequence shown here is derived from an EMBL/GenBank/DDBJ whole genome shotgun (WGS) entry which is preliminary data.</text>
</comment>
<dbReference type="EMBL" id="JALLPB020000546">
    <property type="protein sequence ID" value="KAL3808118.1"/>
    <property type="molecule type" value="Genomic_DNA"/>
</dbReference>
<dbReference type="Proteomes" id="UP001530377">
    <property type="component" value="Unassembled WGS sequence"/>
</dbReference>
<comment type="similarity">
    <text evidence="1">Belongs to the protein-tyrosine phosphatase family. Non-receptor class dual specificity subfamily.</text>
</comment>
<evidence type="ECO:0000313" key="7">
    <source>
        <dbReference type="Proteomes" id="UP001530377"/>
    </source>
</evidence>
<dbReference type="InterPro" id="IPR000387">
    <property type="entry name" value="Tyr_Pase_dom"/>
</dbReference>
<proteinExistence type="inferred from homology"/>
<sequence length="206" mass="22477">MTTSTTLASVRAATTHVRPPHNHGCPCVEILPGLWTAHFHDIETADALRSVAPPVTVVVNVGTDKCHKVDYGDGVRVISIDLLDDPDEMKRADALPDDYPNKADIKAEIQERISSGDLLPCGNAKKDFEVVNAIIDETLSAGGGAVLIHCLASLSRSPAFILAYMMKTKRMALVEAITFFKSKWDACWPANAFVMQLIEYEKELGL</sequence>
<dbReference type="InterPro" id="IPR020422">
    <property type="entry name" value="TYR_PHOSPHATASE_DUAL_dom"/>
</dbReference>
<dbReference type="PANTHER" id="PTHR10159">
    <property type="entry name" value="DUAL SPECIFICITY PROTEIN PHOSPHATASE"/>
    <property type="match status" value="1"/>
</dbReference>
<name>A0ABD3R5Z8_9STRA</name>
<feature type="domain" description="Tyrosine specific protein phosphatases" evidence="5">
    <location>
        <begin position="125"/>
        <end position="183"/>
    </location>
</feature>
<evidence type="ECO:0000256" key="4">
    <source>
        <dbReference type="ARBA" id="ARBA00022912"/>
    </source>
</evidence>
<organism evidence="6 7">
    <name type="scientific">Cyclostephanos tholiformis</name>
    <dbReference type="NCBI Taxonomy" id="382380"/>
    <lineage>
        <taxon>Eukaryota</taxon>
        <taxon>Sar</taxon>
        <taxon>Stramenopiles</taxon>
        <taxon>Ochrophyta</taxon>
        <taxon>Bacillariophyta</taxon>
        <taxon>Coscinodiscophyceae</taxon>
        <taxon>Thalassiosirophycidae</taxon>
        <taxon>Stephanodiscales</taxon>
        <taxon>Stephanodiscaceae</taxon>
        <taxon>Cyclostephanos</taxon>
    </lineage>
</organism>
<evidence type="ECO:0000256" key="3">
    <source>
        <dbReference type="ARBA" id="ARBA00022801"/>
    </source>
</evidence>
<dbReference type="SMART" id="SM00195">
    <property type="entry name" value="DSPc"/>
    <property type="match status" value="1"/>
</dbReference>
<dbReference type="InterPro" id="IPR000340">
    <property type="entry name" value="Dual-sp_phosphatase_cat-dom"/>
</dbReference>
<dbReference type="PANTHER" id="PTHR10159:SF519">
    <property type="entry name" value="DUAL SPECIFICITY PROTEIN PHOSPHATASE MPK3"/>
    <property type="match status" value="1"/>
</dbReference>
<evidence type="ECO:0000259" key="5">
    <source>
        <dbReference type="PROSITE" id="PS50056"/>
    </source>
</evidence>
<dbReference type="CDD" id="cd14498">
    <property type="entry name" value="DSP"/>
    <property type="match status" value="1"/>
</dbReference>
<dbReference type="AlphaFoldDB" id="A0ABD3R5Z8"/>
<dbReference type="Pfam" id="PF00782">
    <property type="entry name" value="DSPc"/>
    <property type="match status" value="1"/>
</dbReference>
<evidence type="ECO:0000256" key="2">
    <source>
        <dbReference type="ARBA" id="ARBA00013064"/>
    </source>
</evidence>
<keyword evidence="3" id="KW-0378">Hydrolase</keyword>
<gene>
    <name evidence="6" type="ORF">ACHAXA_001024</name>
</gene>
<dbReference type="GO" id="GO:0004725">
    <property type="term" value="F:protein tyrosine phosphatase activity"/>
    <property type="evidence" value="ECO:0007669"/>
    <property type="project" value="UniProtKB-EC"/>
</dbReference>
<accession>A0ABD3R5Z8</accession>
<dbReference type="InterPro" id="IPR029021">
    <property type="entry name" value="Prot-tyrosine_phosphatase-like"/>
</dbReference>
<dbReference type="PROSITE" id="PS50056">
    <property type="entry name" value="TYR_PHOSPHATASE_2"/>
    <property type="match status" value="1"/>
</dbReference>
<dbReference type="Gene3D" id="3.90.190.10">
    <property type="entry name" value="Protein tyrosine phosphatase superfamily"/>
    <property type="match status" value="1"/>
</dbReference>
<evidence type="ECO:0000313" key="6">
    <source>
        <dbReference type="EMBL" id="KAL3808118.1"/>
    </source>
</evidence>
<protein>
    <recommendedName>
        <fullName evidence="2">protein-tyrosine-phosphatase</fullName>
        <ecNumber evidence="2">3.1.3.48</ecNumber>
    </recommendedName>
</protein>
<keyword evidence="4" id="KW-0904">Protein phosphatase</keyword>
<reference evidence="6 7" key="1">
    <citation type="submission" date="2024-10" db="EMBL/GenBank/DDBJ databases">
        <title>Updated reference genomes for cyclostephanoid diatoms.</title>
        <authorList>
            <person name="Roberts W.R."/>
            <person name="Alverson A.J."/>
        </authorList>
    </citation>
    <scope>NUCLEOTIDE SEQUENCE [LARGE SCALE GENOMIC DNA]</scope>
    <source>
        <strain evidence="6 7">AJA228-03</strain>
    </source>
</reference>
<dbReference type="EC" id="3.1.3.48" evidence="2"/>
<evidence type="ECO:0000256" key="1">
    <source>
        <dbReference type="ARBA" id="ARBA00008601"/>
    </source>
</evidence>
<dbReference type="SUPFAM" id="SSF52799">
    <property type="entry name" value="(Phosphotyrosine protein) phosphatases II"/>
    <property type="match status" value="1"/>
</dbReference>
<keyword evidence="7" id="KW-1185">Reference proteome</keyword>